<dbReference type="EMBL" id="BAABJX010000004">
    <property type="protein sequence ID" value="GAA4820942.1"/>
    <property type="molecule type" value="Genomic_DNA"/>
</dbReference>
<feature type="domain" description="DUF7832" evidence="1">
    <location>
        <begin position="15"/>
        <end position="124"/>
    </location>
</feature>
<sequence>MLEQQENKPTEKEHIIDDVRSYFLKDWPEGVHLEQAYLHIGMYLGWIIEHDLYSEDFEEEFDVQIFRFKKRDLSCIIIGELWDGIISMDQFCLPEGCDFTDYYYAGGVYLQDYKEVFHCNEATMFDVEDSWENYEKMILKINERYEAWKAGA</sequence>
<comment type="caution">
    <text evidence="2">The sequence shown here is derived from an EMBL/GenBank/DDBJ whole genome shotgun (WGS) entry which is preliminary data.</text>
</comment>
<reference evidence="3" key="1">
    <citation type="journal article" date="2019" name="Int. J. Syst. Evol. Microbiol.">
        <title>The Global Catalogue of Microorganisms (GCM) 10K type strain sequencing project: providing services to taxonomists for standard genome sequencing and annotation.</title>
        <authorList>
            <consortium name="The Broad Institute Genomics Platform"/>
            <consortium name="The Broad Institute Genome Sequencing Center for Infectious Disease"/>
            <person name="Wu L."/>
            <person name="Ma J."/>
        </authorList>
    </citation>
    <scope>NUCLEOTIDE SEQUENCE [LARGE SCALE GENOMIC DNA]</scope>
    <source>
        <strain evidence="3">JCM 18326</strain>
    </source>
</reference>
<evidence type="ECO:0000259" key="1">
    <source>
        <dbReference type="Pfam" id="PF25191"/>
    </source>
</evidence>
<evidence type="ECO:0000313" key="2">
    <source>
        <dbReference type="EMBL" id="GAA4820942.1"/>
    </source>
</evidence>
<organism evidence="2 3">
    <name type="scientific">Algivirga pacifica</name>
    <dbReference type="NCBI Taxonomy" id="1162670"/>
    <lineage>
        <taxon>Bacteria</taxon>
        <taxon>Pseudomonadati</taxon>
        <taxon>Bacteroidota</taxon>
        <taxon>Cytophagia</taxon>
        <taxon>Cytophagales</taxon>
        <taxon>Flammeovirgaceae</taxon>
        <taxon>Algivirga</taxon>
    </lineage>
</organism>
<name>A0ABP9D1T9_9BACT</name>
<dbReference type="InterPro" id="IPR057154">
    <property type="entry name" value="DUF7832"/>
</dbReference>
<dbReference type="Proteomes" id="UP001500298">
    <property type="component" value="Unassembled WGS sequence"/>
</dbReference>
<protein>
    <recommendedName>
        <fullName evidence="1">DUF7832 domain-containing protein</fullName>
    </recommendedName>
</protein>
<proteinExistence type="predicted"/>
<keyword evidence="3" id="KW-1185">Reference proteome</keyword>
<dbReference type="RefSeq" id="WP_345368509.1">
    <property type="nucleotide sequence ID" value="NZ_BAABJX010000004.1"/>
</dbReference>
<dbReference type="Pfam" id="PF25191">
    <property type="entry name" value="DUF7832"/>
    <property type="match status" value="1"/>
</dbReference>
<accession>A0ABP9D1T9</accession>
<gene>
    <name evidence="2" type="ORF">GCM10023331_01600</name>
</gene>
<evidence type="ECO:0000313" key="3">
    <source>
        <dbReference type="Proteomes" id="UP001500298"/>
    </source>
</evidence>